<proteinExistence type="predicted"/>
<dbReference type="SUPFAM" id="SSF48452">
    <property type="entry name" value="TPR-like"/>
    <property type="match status" value="1"/>
</dbReference>
<feature type="signal peptide" evidence="1">
    <location>
        <begin position="1"/>
        <end position="20"/>
    </location>
</feature>
<dbReference type="OrthoDB" id="843771at2"/>
<reference evidence="2 3" key="1">
    <citation type="submission" date="2016-10" db="EMBL/GenBank/DDBJ databases">
        <authorList>
            <person name="de Groot N.N."/>
        </authorList>
    </citation>
    <scope>NUCLEOTIDE SEQUENCE [LARGE SCALE GENOMIC DNA]</scope>
    <source>
        <strain evidence="2 3">DSM 21668</strain>
    </source>
</reference>
<gene>
    <name evidence="2" type="ORF">SAMN04488090_3767</name>
</gene>
<dbReference type="AlphaFoldDB" id="A0A1G9UCS9"/>
<dbReference type="EMBL" id="FNGS01000007">
    <property type="protein sequence ID" value="SDM57643.1"/>
    <property type="molecule type" value="Genomic_DNA"/>
</dbReference>
<sequence>MKKILLLTLLLAGMSGCQKFSDLEKNPNLPTQVPANLVLKSVLNDLYEGTWNKDSRYNQYYTVNYNYYGNNAYDWTSSSYKYTTLKNVLKMEEEAKKTLGTDKNGYAALGKFFRAYFWVWMTMRVGDVAMTDALKGMDNITPKYNTQKEVFVQSLQWLDEANADLADLIAAGHTTLPFQGDMYLNNSLVSWQKVVNSFKLRVLINLSKRTDDADLKVKARFAEVLGNPAKYPILTGAGDNLQYVYNAVYNKYPVNPDNLGNDATRQEMSATHVDLLKKLQDPRIFVTCEPAEAELKKGAKPTDFAAFAAPSPGLSLDEMSSSANNGAYSFINRTRYYKNYTPEATVILGYAEQCFNIAEAINLGWIAGDAADYYQKGIQTNFDFFGIKNGANTFTFEIRDNGKASFQSFNVNVDLTAYLAQPSVKYAGNTAEGRQQILTQKYLALFMTTGLEPLFNWRRTGFPTNFATTGAGLGSYAGGVPRRWQYPVSDRVYNEKNYKAALKSQFGSETRDDVTDELWLLK</sequence>
<keyword evidence="3" id="KW-1185">Reference proteome</keyword>
<dbReference type="RefSeq" id="WP_093205813.1">
    <property type="nucleotide sequence ID" value="NZ_FNGS01000007.1"/>
</dbReference>
<organism evidence="2 3">
    <name type="scientific">Siphonobacter aquaeclarae</name>
    <dbReference type="NCBI Taxonomy" id="563176"/>
    <lineage>
        <taxon>Bacteria</taxon>
        <taxon>Pseudomonadati</taxon>
        <taxon>Bacteroidota</taxon>
        <taxon>Cytophagia</taxon>
        <taxon>Cytophagales</taxon>
        <taxon>Cytophagaceae</taxon>
        <taxon>Siphonobacter</taxon>
    </lineage>
</organism>
<protein>
    <submittedName>
        <fullName evidence="2">Starch-binding associating with outer membrane</fullName>
    </submittedName>
</protein>
<evidence type="ECO:0000313" key="3">
    <source>
        <dbReference type="Proteomes" id="UP000198901"/>
    </source>
</evidence>
<accession>A0A1G9UCS9</accession>
<evidence type="ECO:0000256" key="1">
    <source>
        <dbReference type="SAM" id="SignalP"/>
    </source>
</evidence>
<name>A0A1G9UCS9_9BACT</name>
<dbReference type="PROSITE" id="PS51257">
    <property type="entry name" value="PROKAR_LIPOPROTEIN"/>
    <property type="match status" value="1"/>
</dbReference>
<keyword evidence="1" id="KW-0732">Signal</keyword>
<dbReference type="InterPro" id="IPR041662">
    <property type="entry name" value="SusD-like_2"/>
</dbReference>
<feature type="chain" id="PRO_5011649925" evidence="1">
    <location>
        <begin position="21"/>
        <end position="522"/>
    </location>
</feature>
<dbReference type="Pfam" id="PF12771">
    <property type="entry name" value="SusD-like_2"/>
    <property type="match status" value="1"/>
</dbReference>
<evidence type="ECO:0000313" key="2">
    <source>
        <dbReference type="EMBL" id="SDM57643.1"/>
    </source>
</evidence>
<dbReference type="Proteomes" id="UP000198901">
    <property type="component" value="Unassembled WGS sequence"/>
</dbReference>
<dbReference type="InterPro" id="IPR011990">
    <property type="entry name" value="TPR-like_helical_dom_sf"/>
</dbReference>
<dbReference type="STRING" id="563176.SAMN04488090_3767"/>
<dbReference type="Gene3D" id="1.25.40.390">
    <property type="match status" value="1"/>
</dbReference>